<dbReference type="AlphaFoldDB" id="A0A0C1ZBF1"/>
<dbReference type="RefSeq" id="WP_020194651.1">
    <property type="nucleotide sequence ID" value="NZ_BAOH01000005.1"/>
</dbReference>
<dbReference type="PATRIC" id="fig|1229493.5.peg.1302"/>
<protein>
    <submittedName>
        <fullName evidence="1">Uncharacterized protein</fullName>
    </submittedName>
</protein>
<sequence length="71" mass="8323">MAIISEKGYQDALSELHSMIECPIDGLYDEDIEKLVSEMHVWEEKHPLKVEENESHKAQLQKLGFWDNNRP</sequence>
<comment type="caution">
    <text evidence="1">The sequence shown here is derived from an EMBL/GenBank/DDBJ whole genome shotgun (WGS) entry which is preliminary data.</text>
</comment>
<accession>A0A0C1ZBF1</accession>
<proteinExistence type="predicted"/>
<organism evidence="1 2">
    <name type="scientific">Vibrio owensii CAIM 1854 = LMG 25443</name>
    <dbReference type="NCBI Taxonomy" id="1229493"/>
    <lineage>
        <taxon>Bacteria</taxon>
        <taxon>Pseudomonadati</taxon>
        <taxon>Pseudomonadota</taxon>
        <taxon>Gammaproteobacteria</taxon>
        <taxon>Vibrionales</taxon>
        <taxon>Vibrionaceae</taxon>
        <taxon>Vibrio</taxon>
    </lineage>
</organism>
<name>A0A0C1ZBF1_9VIBR</name>
<gene>
    <name evidence="1" type="ORF">H735_11045</name>
</gene>
<dbReference type="EMBL" id="JPRD01000015">
    <property type="protein sequence ID" value="KIF53439.1"/>
    <property type="molecule type" value="Genomic_DNA"/>
</dbReference>
<dbReference type="Proteomes" id="UP000031586">
    <property type="component" value="Unassembled WGS sequence"/>
</dbReference>
<evidence type="ECO:0000313" key="1">
    <source>
        <dbReference type="EMBL" id="KIF53439.1"/>
    </source>
</evidence>
<reference evidence="1 2" key="1">
    <citation type="submission" date="2014-07" db="EMBL/GenBank/DDBJ databases">
        <title>Unique and conserved regions in Vibrio harveyi and related species in comparison with the shrimp pathogen Vibrio harveyi CAIM 1792.</title>
        <authorList>
            <person name="Espinoza-Valles I."/>
            <person name="Vora G."/>
            <person name="Leekitcharoenphon P."/>
            <person name="Ussery D."/>
            <person name="Hoj L."/>
            <person name="Gomez-Gil B."/>
        </authorList>
    </citation>
    <scope>NUCLEOTIDE SEQUENCE [LARGE SCALE GENOMIC DNA]</scope>
    <source>
        <strain evidence="2">CAIM 1854 / LMG 25443</strain>
    </source>
</reference>
<evidence type="ECO:0000313" key="2">
    <source>
        <dbReference type="Proteomes" id="UP000031586"/>
    </source>
</evidence>